<reference evidence="1 2" key="1">
    <citation type="submission" date="2019-12" db="EMBL/GenBank/DDBJ databases">
        <title>complete genome sequences of Pseudomonas putida str. WP8-W18-CRE-01 isolated from wastewater treatment plant effluent.</title>
        <authorList>
            <person name="Sekizuka T."/>
            <person name="Itokawa K."/>
            <person name="Yatsu K."/>
            <person name="Inamine Y."/>
            <person name="Kuroda M."/>
        </authorList>
    </citation>
    <scope>NUCLEOTIDE SEQUENCE [LARGE SCALE GENOMIC DNA]</scope>
    <source>
        <strain evidence="1 2">WP8-W18-CRE-01</strain>
    </source>
</reference>
<dbReference type="InterPro" id="IPR022385">
    <property type="entry name" value="Rhs_assc_core"/>
</dbReference>
<organism evidence="1 2">
    <name type="scientific">Pseudomonas putida</name>
    <name type="common">Arthrobacter siderocapsulatus</name>
    <dbReference type="NCBI Taxonomy" id="303"/>
    <lineage>
        <taxon>Bacteria</taxon>
        <taxon>Pseudomonadati</taxon>
        <taxon>Pseudomonadota</taxon>
        <taxon>Gammaproteobacteria</taxon>
        <taxon>Pseudomonadales</taxon>
        <taxon>Pseudomonadaceae</taxon>
        <taxon>Pseudomonas</taxon>
    </lineage>
</organism>
<dbReference type="RefSeq" id="WP_182818616.1">
    <property type="nucleotide sequence ID" value="NZ_AP022227.1"/>
</dbReference>
<proteinExistence type="predicted"/>
<dbReference type="PANTHER" id="PTHR32305">
    <property type="match status" value="1"/>
</dbReference>
<evidence type="ECO:0000313" key="2">
    <source>
        <dbReference type="Proteomes" id="UP000515680"/>
    </source>
</evidence>
<dbReference type="Gene3D" id="2.180.10.10">
    <property type="entry name" value="RHS repeat-associated core"/>
    <property type="match status" value="1"/>
</dbReference>
<dbReference type="EMBL" id="AP022227">
    <property type="protein sequence ID" value="BBT39712.1"/>
    <property type="molecule type" value="Genomic_DNA"/>
</dbReference>
<name>A0A6S5TT07_PSEPU</name>
<evidence type="ECO:0000313" key="1">
    <source>
        <dbReference type="EMBL" id="BBT39712.1"/>
    </source>
</evidence>
<dbReference type="AlphaFoldDB" id="A0A6S5TT07"/>
<dbReference type="PANTHER" id="PTHR32305:SF15">
    <property type="entry name" value="PROTEIN RHSA-RELATED"/>
    <property type="match status" value="1"/>
</dbReference>
<evidence type="ECO:0008006" key="3">
    <source>
        <dbReference type="Google" id="ProtNLM"/>
    </source>
</evidence>
<sequence>MNISLFSNTPTVTVLDNRGLPVRSIAYHRHPDTPQVTDTRITYHRRDARGFLTQSTDPRLHEAGLANFTYLTSLAGEVLRTQSVDAGTSLALSDVAGRPCLTLHNISADKDDPPVTRTWQYEDASLPGRPLYVTEQVAGAPARVIERLLWADPTPEAQAHNLAGQCIRHYDTAGLVRTERIALTGVSQSVTRQLLKDADSPDTLVDWQGEDDAGLEPDAYTTQTTTDATGAVLSTQDAAGHKQRLCYDVAGQLAGSWLTLKGGTEQVIVKSLHYSAAGQKLREEHGNGVVTTYTYEPKTQRLASIKTERQGSGAKVLQDLRYAYDPVGNVLSVRNDAEATRFWRNQKVVPENTYAYDSLYQLVSATGREMADARRKGQDRDHPALIACDDATYTRYTRTYTYDRAGNLAQIRHSAPASGNSYTTDITVSERSNRAVLSSLAKDPTDVETLFNAGGQQRLLLPGQSLAWTPRGELAQVTPVKRDSGADDHERYRYDNASQRVLKTSTQQAARTTQTKNILYQPGLELRRTLSSGKVTEDVQVIAVGEAGRAQVRVLHWVAGKPTDIANDQLRYSYDDQTGSSALEVDGTGELISHEEYYPYGGTALWAARNAVEARYKTVRYSGKERDATGLYYYGYRYYQPWVGRWLSADPAGTVDGLNLYLMVRNNPVTLVDEKGLNGETRHLDSARKAARLKTGEQRKVPGSVLGFTRSQPATVHITAEPVSTDKVIDDAVLRSVPLLTDLFVPNKVRSDSATAEIVTNQNGGGILAFNALHLPLAEDKSVNALQIVHTKTMTSQRSPEMHYAYWAPQGGYVDIAAHPRQGEPELLFTPGFSGCSLVVDKMSEETLRVRHVEGSKEDAQYNDLDEAEHGMGMLGAMEFTDYGFHVTADGKVVENVTATAFMKYEEGEWRIKYQSLLLSPTIESLQTKPGGFFKADQLKAKVRHYEGRSVVKTATIPLR</sequence>
<dbReference type="Proteomes" id="UP000515680">
    <property type="component" value="Chromosome"/>
</dbReference>
<dbReference type="Pfam" id="PF18807">
    <property type="entry name" value="TTc_toxin_rep"/>
    <property type="match status" value="1"/>
</dbReference>
<accession>A0A6S5TT07</accession>
<protein>
    <recommendedName>
        <fullName evidence="3">RHS repeat protein</fullName>
    </recommendedName>
</protein>
<dbReference type="NCBIfam" id="TIGR03696">
    <property type="entry name" value="Rhs_assc_core"/>
    <property type="match status" value="1"/>
</dbReference>
<dbReference type="InterPro" id="IPR050708">
    <property type="entry name" value="T6SS_VgrG/RHS"/>
</dbReference>
<gene>
    <name evidence="1" type="ORF">WP8W18C01_20530</name>
</gene>
<dbReference type="InterPro" id="IPR041508">
    <property type="entry name" value="TcC-like_repeat"/>
</dbReference>